<feature type="compositionally biased region" description="Low complexity" evidence="1">
    <location>
        <begin position="755"/>
        <end position="768"/>
    </location>
</feature>
<feature type="region of interest" description="Disordered" evidence="1">
    <location>
        <begin position="838"/>
        <end position="860"/>
    </location>
</feature>
<feature type="transmembrane region" description="Helical" evidence="2">
    <location>
        <begin position="179"/>
        <end position="201"/>
    </location>
</feature>
<evidence type="ECO:0000259" key="3">
    <source>
        <dbReference type="Pfam" id="PF20153"/>
    </source>
</evidence>
<evidence type="ECO:0000313" key="5">
    <source>
        <dbReference type="Proteomes" id="UP001383192"/>
    </source>
</evidence>
<sequence>MKSVYMELKRSQREEGWQHREQKRREEQELKDRERKDQKALEEEFRRWKVEKEHLRTTHQTSQKEEEDWLRAMQETDQKEEEKRREEEKRKKTVIEPSYEKLQAEVKKYDDGLVLGYKEDIDTLLVFAGLFSAVVTAFLIESYQWLSEDTTVMILAQISQQLNGTQAQSTSFTPEASSIRINCFWFLSLIFSLTSALFGLLCKQWLREHQRDVPTRTPGEDLALRQLRRDSFEKWGVASFLSALPILLEIALILFFVGVLDLLWTLHHIPFGICLGAIALSVGGYFLTTILPTIRIPRDQTSFIKEKEFGQLAYQFICPYKSPQAWAVYKLSTMAIKAFLNFPFANKFISTHLRPLWDHAYAQLPSWSTFDLRVVRQFDQEVWVEYPAFQLQVYELRALQWAVTMFRDSPSMIPHLENVLGTLPFSVATSAVLDRWDVTMWEVSRNEDTGTYLRNPNYNQYWPRPITSDPPLYHREGIELLFWHRFWNVCADNNQISILEHHITRSIPSLSKNTRFCIPLPLATALWSDKDPSVRQRSLRLLQHFEESWKACPGYDEKRHNMERVAFANALAKHIYDSDQPLILLTSKRGQGFIRFIHNEIIIRRLYSHRMFARERDWGWGWGWESAIEKVQEVGKLPPSYFAPLPARDENPSSSTQVPSLEPIRYSGDTVRPQGHVTITVNGSPTWSESEATPLVMLSKIGTGNMGHTDSVIDYSNNTSPMSGVLENSRSWARMSQTSDEGCPLLPGEHTGFDVQRQSVSSSGRSTSNWIHEDHAGSGSMPTLSDDNRQPLSPSNSSGFQSISKEMVPSEIDRDVHELQATQNASEDLPLLEHELGDTDGDEGRSMIETGNNPKDYARPRSTRRNISLAILVPPNNRHRRVDASPSGYPTIQVEQDVGGNRITDRVGWCPTNDPNTLRVQWFHP</sequence>
<keyword evidence="2" id="KW-1133">Transmembrane helix</keyword>
<keyword evidence="2" id="KW-0812">Transmembrane</keyword>
<dbReference type="Pfam" id="PF20153">
    <property type="entry name" value="DUF6535"/>
    <property type="match status" value="1"/>
</dbReference>
<keyword evidence="5" id="KW-1185">Reference proteome</keyword>
<feature type="domain" description="DUF6535" evidence="3">
    <location>
        <begin position="102"/>
        <end position="265"/>
    </location>
</feature>
<accession>A0AAW0DF52</accession>
<feature type="transmembrane region" description="Helical" evidence="2">
    <location>
        <begin position="235"/>
        <end position="257"/>
    </location>
</feature>
<feature type="compositionally biased region" description="Basic and acidic residues" evidence="1">
    <location>
        <begin position="74"/>
        <end position="91"/>
    </location>
</feature>
<feature type="region of interest" description="Disordered" evidence="1">
    <location>
        <begin position="54"/>
        <end position="91"/>
    </location>
</feature>
<dbReference type="AlphaFoldDB" id="A0AAW0DF52"/>
<evidence type="ECO:0000313" key="4">
    <source>
        <dbReference type="EMBL" id="KAK7051411.1"/>
    </source>
</evidence>
<name>A0AAW0DF52_9AGAR</name>
<dbReference type="Proteomes" id="UP001383192">
    <property type="component" value="Unassembled WGS sequence"/>
</dbReference>
<dbReference type="EMBL" id="JAYKXP010000013">
    <property type="protein sequence ID" value="KAK7051411.1"/>
    <property type="molecule type" value="Genomic_DNA"/>
</dbReference>
<feature type="transmembrane region" description="Helical" evidence="2">
    <location>
        <begin position="124"/>
        <end position="146"/>
    </location>
</feature>
<feature type="compositionally biased region" description="Polar residues" evidence="1">
    <location>
        <begin position="780"/>
        <end position="802"/>
    </location>
</feature>
<feature type="region of interest" description="Disordered" evidence="1">
    <location>
        <begin position="736"/>
        <end position="802"/>
    </location>
</feature>
<organism evidence="4 5">
    <name type="scientific">Paramarasmius palmivorus</name>
    <dbReference type="NCBI Taxonomy" id="297713"/>
    <lineage>
        <taxon>Eukaryota</taxon>
        <taxon>Fungi</taxon>
        <taxon>Dikarya</taxon>
        <taxon>Basidiomycota</taxon>
        <taxon>Agaricomycotina</taxon>
        <taxon>Agaricomycetes</taxon>
        <taxon>Agaricomycetidae</taxon>
        <taxon>Agaricales</taxon>
        <taxon>Marasmiineae</taxon>
        <taxon>Marasmiaceae</taxon>
        <taxon>Paramarasmius</taxon>
    </lineage>
</organism>
<proteinExistence type="predicted"/>
<evidence type="ECO:0000256" key="1">
    <source>
        <dbReference type="SAM" id="MobiDB-lite"/>
    </source>
</evidence>
<gene>
    <name evidence="4" type="ORF">VNI00_004911</name>
</gene>
<protein>
    <recommendedName>
        <fullName evidence="3">DUF6535 domain-containing protein</fullName>
    </recommendedName>
</protein>
<feature type="region of interest" description="Disordered" evidence="1">
    <location>
        <begin position="1"/>
        <end position="40"/>
    </location>
</feature>
<evidence type="ECO:0000256" key="2">
    <source>
        <dbReference type="SAM" id="Phobius"/>
    </source>
</evidence>
<feature type="compositionally biased region" description="Basic and acidic residues" evidence="1">
    <location>
        <begin position="7"/>
        <end position="40"/>
    </location>
</feature>
<dbReference type="InterPro" id="IPR045338">
    <property type="entry name" value="DUF6535"/>
</dbReference>
<feature type="transmembrane region" description="Helical" evidence="2">
    <location>
        <begin position="269"/>
        <end position="288"/>
    </location>
</feature>
<comment type="caution">
    <text evidence="4">The sequence shown here is derived from an EMBL/GenBank/DDBJ whole genome shotgun (WGS) entry which is preliminary data.</text>
</comment>
<reference evidence="4 5" key="1">
    <citation type="submission" date="2024-01" db="EMBL/GenBank/DDBJ databases">
        <title>A draft genome for a cacao thread blight-causing isolate of Paramarasmius palmivorus.</title>
        <authorList>
            <person name="Baruah I.K."/>
            <person name="Bukari Y."/>
            <person name="Amoako-Attah I."/>
            <person name="Meinhardt L.W."/>
            <person name="Bailey B.A."/>
            <person name="Cohen S.P."/>
        </authorList>
    </citation>
    <scope>NUCLEOTIDE SEQUENCE [LARGE SCALE GENOMIC DNA]</scope>
    <source>
        <strain evidence="4 5">GH-12</strain>
    </source>
</reference>
<keyword evidence="2" id="KW-0472">Membrane</keyword>